<evidence type="ECO:0000256" key="3">
    <source>
        <dbReference type="ARBA" id="ARBA00023163"/>
    </source>
</evidence>
<dbReference type="Proteomes" id="UP001141552">
    <property type="component" value="Unassembled WGS sequence"/>
</dbReference>
<keyword evidence="8" id="KW-1185">Reference proteome</keyword>
<evidence type="ECO:0000256" key="2">
    <source>
        <dbReference type="ARBA" id="ARBA00023015"/>
    </source>
</evidence>
<comment type="subcellular location">
    <subcellularLocation>
        <location evidence="1">Nucleus</location>
    </subcellularLocation>
</comment>
<evidence type="ECO:0000256" key="1">
    <source>
        <dbReference type="ARBA" id="ARBA00004123"/>
    </source>
</evidence>
<proteinExistence type="inferred from homology"/>
<reference evidence="7" key="1">
    <citation type="submission" date="2022-02" db="EMBL/GenBank/DDBJ databases">
        <authorList>
            <person name="Henning P.M."/>
            <person name="McCubbin A.G."/>
            <person name="Shore J.S."/>
        </authorList>
    </citation>
    <scope>NUCLEOTIDE SEQUENCE</scope>
    <source>
        <strain evidence="7">F60SS</strain>
        <tissue evidence="7">Leaves</tissue>
    </source>
</reference>
<keyword evidence="2" id="KW-0805">Transcription regulation</keyword>
<evidence type="ECO:0000256" key="4">
    <source>
        <dbReference type="ARBA" id="ARBA00023242"/>
    </source>
</evidence>
<organism evidence="7 8">
    <name type="scientific">Turnera subulata</name>
    <dbReference type="NCBI Taxonomy" id="218843"/>
    <lineage>
        <taxon>Eukaryota</taxon>
        <taxon>Viridiplantae</taxon>
        <taxon>Streptophyta</taxon>
        <taxon>Embryophyta</taxon>
        <taxon>Tracheophyta</taxon>
        <taxon>Spermatophyta</taxon>
        <taxon>Magnoliopsida</taxon>
        <taxon>eudicotyledons</taxon>
        <taxon>Gunneridae</taxon>
        <taxon>Pentapetalae</taxon>
        <taxon>rosids</taxon>
        <taxon>fabids</taxon>
        <taxon>Malpighiales</taxon>
        <taxon>Passifloraceae</taxon>
        <taxon>Turnera</taxon>
    </lineage>
</organism>
<gene>
    <name evidence="7" type="ORF">Tsubulata_045975</name>
    <name evidence="6" type="ORF">Tsubulata_051594</name>
</gene>
<dbReference type="GO" id="GO:0005634">
    <property type="term" value="C:nucleus"/>
    <property type="evidence" value="ECO:0007669"/>
    <property type="project" value="UniProtKB-SubCell"/>
</dbReference>
<dbReference type="InterPro" id="IPR005202">
    <property type="entry name" value="TF_GRAS"/>
</dbReference>
<reference evidence="7" key="2">
    <citation type="journal article" date="2023" name="Plants (Basel)">
        <title>Annotation of the Turnera subulata (Passifloraceae) Draft Genome Reveals the S-Locus Evolved after the Divergence of Turneroideae from Passifloroideae in a Stepwise Manner.</title>
        <authorList>
            <person name="Henning P.M."/>
            <person name="Roalson E.H."/>
            <person name="Mir W."/>
            <person name="McCubbin A.G."/>
            <person name="Shore J.S."/>
        </authorList>
    </citation>
    <scope>NUCLEOTIDE SEQUENCE</scope>
    <source>
        <strain evidence="7">F60SS</strain>
    </source>
</reference>
<dbReference type="PROSITE" id="PS50985">
    <property type="entry name" value="GRAS"/>
    <property type="match status" value="1"/>
</dbReference>
<feature type="short sequence motif" description="VHIID" evidence="5">
    <location>
        <begin position="52"/>
        <end position="56"/>
    </location>
</feature>
<keyword evidence="3" id="KW-0804">Transcription</keyword>
<evidence type="ECO:0000256" key="5">
    <source>
        <dbReference type="PROSITE-ProRule" id="PRU01191"/>
    </source>
</evidence>
<dbReference type="AlphaFoldDB" id="A0A9Q0G8F5"/>
<comment type="caution">
    <text evidence="5">Lacks conserved residue(s) required for the propagation of feature annotation.</text>
</comment>
<protein>
    <submittedName>
        <fullName evidence="7">Uncharacterized protein</fullName>
    </submittedName>
</protein>
<evidence type="ECO:0000313" key="6">
    <source>
        <dbReference type="EMBL" id="KAJ4835770.1"/>
    </source>
</evidence>
<dbReference type="Pfam" id="PF03514">
    <property type="entry name" value="GRAS"/>
    <property type="match status" value="1"/>
</dbReference>
<sequence>MMKHAQWRQAGDYPQKKSWNILECLQSFPFCHITQFSGIQAILGNVTEAKKIHIIDLSIKSGLQWPILMQAPVSRQENPFELLKITAIWSCSKEVIEDAVKRLKHFAS</sequence>
<evidence type="ECO:0000313" key="7">
    <source>
        <dbReference type="EMBL" id="KAJ4845078.1"/>
    </source>
</evidence>
<dbReference type="EMBL" id="JAKUCV010004305">
    <property type="protein sequence ID" value="KAJ4835770.1"/>
    <property type="molecule type" value="Genomic_DNA"/>
</dbReference>
<keyword evidence="4" id="KW-0539">Nucleus</keyword>
<accession>A0A9Q0G8F5</accession>
<comment type="caution">
    <text evidence="7">The sequence shown here is derived from an EMBL/GenBank/DDBJ whole genome shotgun (WGS) entry which is preliminary data.</text>
</comment>
<evidence type="ECO:0000313" key="8">
    <source>
        <dbReference type="Proteomes" id="UP001141552"/>
    </source>
</evidence>
<name>A0A9Q0G8F5_9ROSI</name>
<comment type="similarity">
    <text evidence="5">Belongs to the GRAS family.</text>
</comment>
<dbReference type="OrthoDB" id="970415at2759"/>
<dbReference type="EMBL" id="JAKUCV010001781">
    <property type="protein sequence ID" value="KAJ4845078.1"/>
    <property type="molecule type" value="Genomic_DNA"/>
</dbReference>
<dbReference type="PANTHER" id="PTHR31636">
    <property type="entry name" value="OSJNBA0084A10.13 PROTEIN-RELATED"/>
    <property type="match status" value="1"/>
</dbReference>